<dbReference type="Proteomes" id="UP000823928">
    <property type="component" value="Unassembled WGS sequence"/>
</dbReference>
<feature type="transmembrane region" description="Helical" evidence="7">
    <location>
        <begin position="12"/>
        <end position="32"/>
    </location>
</feature>
<dbReference type="GO" id="GO:0015341">
    <property type="term" value="F:zinc efflux antiporter activity"/>
    <property type="evidence" value="ECO:0007669"/>
    <property type="project" value="TreeGrafter"/>
</dbReference>
<comment type="caution">
    <text evidence="10">The sequence shown here is derived from an EMBL/GenBank/DDBJ whole genome shotgun (WGS) entry which is preliminary data.</text>
</comment>
<dbReference type="GO" id="GO:0015086">
    <property type="term" value="F:cadmium ion transmembrane transporter activity"/>
    <property type="evidence" value="ECO:0007669"/>
    <property type="project" value="TreeGrafter"/>
</dbReference>
<feature type="transmembrane region" description="Helical" evidence="7">
    <location>
        <begin position="155"/>
        <end position="188"/>
    </location>
</feature>
<feature type="domain" description="Cation efflux protein transmembrane" evidence="8">
    <location>
        <begin position="11"/>
        <end position="203"/>
    </location>
</feature>
<dbReference type="SUPFAM" id="SSF160240">
    <property type="entry name" value="Cation efflux protein cytoplasmic domain-like"/>
    <property type="match status" value="1"/>
</dbReference>
<organism evidence="10 11">
    <name type="scientific">Candidatus Scatousia excrementigallinarum</name>
    <dbReference type="NCBI Taxonomy" id="2840935"/>
    <lineage>
        <taxon>Bacteria</taxon>
        <taxon>Candidatus Scatousia</taxon>
    </lineage>
</organism>
<keyword evidence="5 7" id="KW-1133">Transmembrane helix</keyword>
<dbReference type="Pfam" id="PF16916">
    <property type="entry name" value="ZT_dimer"/>
    <property type="match status" value="1"/>
</dbReference>
<feature type="transmembrane region" description="Helical" evidence="7">
    <location>
        <begin position="76"/>
        <end position="94"/>
    </location>
</feature>
<reference evidence="10" key="2">
    <citation type="journal article" date="2021" name="PeerJ">
        <title>Extensive microbial diversity within the chicken gut microbiome revealed by metagenomics and culture.</title>
        <authorList>
            <person name="Gilroy R."/>
            <person name="Ravi A."/>
            <person name="Getino M."/>
            <person name="Pursley I."/>
            <person name="Horton D.L."/>
            <person name="Alikhan N.F."/>
            <person name="Baker D."/>
            <person name="Gharbi K."/>
            <person name="Hall N."/>
            <person name="Watson M."/>
            <person name="Adriaenssens E.M."/>
            <person name="Foster-Nyarko E."/>
            <person name="Jarju S."/>
            <person name="Secka A."/>
            <person name="Antonio M."/>
            <person name="Oren A."/>
            <person name="Chaudhuri R.R."/>
            <person name="La Ragione R."/>
            <person name="Hildebrand F."/>
            <person name="Pallen M.J."/>
        </authorList>
    </citation>
    <scope>NUCLEOTIDE SEQUENCE</scope>
    <source>
        <strain evidence="10">6276</strain>
    </source>
</reference>
<dbReference type="InterPro" id="IPR027470">
    <property type="entry name" value="Cation_efflux_CTD"/>
</dbReference>
<evidence type="ECO:0000313" key="11">
    <source>
        <dbReference type="Proteomes" id="UP000823928"/>
    </source>
</evidence>
<dbReference type="InterPro" id="IPR050291">
    <property type="entry name" value="CDF_Transporter"/>
</dbReference>
<dbReference type="InterPro" id="IPR058533">
    <property type="entry name" value="Cation_efflux_TM"/>
</dbReference>
<feature type="domain" description="Cation efflux protein cytoplasmic" evidence="9">
    <location>
        <begin position="207"/>
        <end position="286"/>
    </location>
</feature>
<evidence type="ECO:0000313" key="10">
    <source>
        <dbReference type="EMBL" id="HIS36433.1"/>
    </source>
</evidence>
<evidence type="ECO:0000256" key="3">
    <source>
        <dbReference type="ARBA" id="ARBA00022448"/>
    </source>
</evidence>
<dbReference type="PANTHER" id="PTHR43840:SF15">
    <property type="entry name" value="MITOCHONDRIAL METAL TRANSPORTER 1-RELATED"/>
    <property type="match status" value="1"/>
</dbReference>
<evidence type="ECO:0000256" key="2">
    <source>
        <dbReference type="ARBA" id="ARBA00008114"/>
    </source>
</evidence>
<dbReference type="InterPro" id="IPR027469">
    <property type="entry name" value="Cation_efflux_TMD_sf"/>
</dbReference>
<feature type="transmembrane region" description="Helical" evidence="7">
    <location>
        <begin position="114"/>
        <end position="134"/>
    </location>
</feature>
<evidence type="ECO:0000256" key="6">
    <source>
        <dbReference type="ARBA" id="ARBA00023136"/>
    </source>
</evidence>
<evidence type="ECO:0000256" key="4">
    <source>
        <dbReference type="ARBA" id="ARBA00022692"/>
    </source>
</evidence>
<dbReference type="InterPro" id="IPR002524">
    <property type="entry name" value="Cation_efflux"/>
</dbReference>
<keyword evidence="6 7" id="KW-0472">Membrane</keyword>
<comment type="subcellular location">
    <subcellularLocation>
        <location evidence="1">Membrane</location>
        <topology evidence="1">Multi-pass membrane protein</topology>
    </subcellularLocation>
</comment>
<dbReference type="GO" id="GO:0015093">
    <property type="term" value="F:ferrous iron transmembrane transporter activity"/>
    <property type="evidence" value="ECO:0007669"/>
    <property type="project" value="TreeGrafter"/>
</dbReference>
<dbReference type="EMBL" id="DVIU01000142">
    <property type="protein sequence ID" value="HIS36433.1"/>
    <property type="molecule type" value="Genomic_DNA"/>
</dbReference>
<proteinExistence type="inferred from homology"/>
<reference evidence="10" key="1">
    <citation type="submission" date="2020-10" db="EMBL/GenBank/DDBJ databases">
        <authorList>
            <person name="Gilroy R."/>
        </authorList>
    </citation>
    <scope>NUCLEOTIDE SEQUENCE</scope>
    <source>
        <strain evidence="10">6276</strain>
    </source>
</reference>
<comment type="similarity">
    <text evidence="2">Belongs to the cation diffusion facilitator (CDF) transporter (TC 2.A.4) family.</text>
</comment>
<accession>A0A9D1EYW5</accession>
<dbReference type="InterPro" id="IPR036837">
    <property type="entry name" value="Cation_efflux_CTD_sf"/>
</dbReference>
<gene>
    <name evidence="10" type="ORF">IAC10_07370</name>
</gene>
<evidence type="ECO:0000256" key="1">
    <source>
        <dbReference type="ARBA" id="ARBA00004141"/>
    </source>
</evidence>
<dbReference type="GO" id="GO:0005886">
    <property type="term" value="C:plasma membrane"/>
    <property type="evidence" value="ECO:0007669"/>
    <property type="project" value="TreeGrafter"/>
</dbReference>
<evidence type="ECO:0000259" key="9">
    <source>
        <dbReference type="Pfam" id="PF16916"/>
    </source>
</evidence>
<name>A0A9D1EYW5_9BACT</name>
<evidence type="ECO:0000256" key="7">
    <source>
        <dbReference type="SAM" id="Phobius"/>
    </source>
</evidence>
<dbReference type="NCBIfam" id="TIGR01297">
    <property type="entry name" value="CDF"/>
    <property type="match status" value="1"/>
</dbReference>
<evidence type="ECO:0000259" key="8">
    <source>
        <dbReference type="Pfam" id="PF01545"/>
    </source>
</evidence>
<dbReference type="Gene3D" id="3.30.70.1350">
    <property type="entry name" value="Cation efflux protein, cytoplasmic domain"/>
    <property type="match status" value="1"/>
</dbReference>
<protein>
    <submittedName>
        <fullName evidence="10">Cation transporter</fullName>
    </submittedName>
</protein>
<keyword evidence="3" id="KW-0813">Transport</keyword>
<sequence>MDDKKTAAGFSIASNASIIILKLIAGAVSGSISIISEAVHSLSDFLASVLTFFAVMKSSEPADKKHPFGHGRYEDMSGFIEGGLIIFAAVFIIYEAGKKLIFGYSMETESCIGIAVMAFAVAANFLVSSYLFRIAKKTNSISLYADAEHLRTDIWSSLGVLIGLILIKFTGLFILDPIIAIIVASFILRAGINISRTTLNNLLDASLPSEDLVKISESVDCFKKDGLIRCKDLKGRSVGPGKQIEITLIFPKNMTIEDCHNICDKIEEKIKQKLGTCNISIHAEPEISNILHTKP</sequence>
<dbReference type="GO" id="GO:0006882">
    <property type="term" value="P:intracellular zinc ion homeostasis"/>
    <property type="evidence" value="ECO:0007669"/>
    <property type="project" value="TreeGrafter"/>
</dbReference>
<dbReference type="Pfam" id="PF01545">
    <property type="entry name" value="Cation_efflux"/>
    <property type="match status" value="1"/>
</dbReference>
<dbReference type="SUPFAM" id="SSF161111">
    <property type="entry name" value="Cation efflux protein transmembrane domain-like"/>
    <property type="match status" value="1"/>
</dbReference>
<evidence type="ECO:0000256" key="5">
    <source>
        <dbReference type="ARBA" id="ARBA00022989"/>
    </source>
</evidence>
<keyword evidence="4 7" id="KW-0812">Transmembrane</keyword>
<dbReference type="Gene3D" id="1.20.1510.10">
    <property type="entry name" value="Cation efflux protein transmembrane domain"/>
    <property type="match status" value="1"/>
</dbReference>
<dbReference type="AlphaFoldDB" id="A0A9D1EYW5"/>
<dbReference type="PANTHER" id="PTHR43840">
    <property type="entry name" value="MITOCHONDRIAL METAL TRANSPORTER 1-RELATED"/>
    <property type="match status" value="1"/>
</dbReference>